<dbReference type="GO" id="GO:0022857">
    <property type="term" value="F:transmembrane transporter activity"/>
    <property type="evidence" value="ECO:0007669"/>
    <property type="project" value="InterPro"/>
</dbReference>
<name>A0AA39I6J8_9BILA</name>
<dbReference type="PANTHER" id="PTHR23511:SF5">
    <property type="entry name" value="MAJOR FACILITATOR-TYPE TRANSPORTER HXNZ-RELATED"/>
    <property type="match status" value="1"/>
</dbReference>
<feature type="transmembrane region" description="Helical" evidence="7">
    <location>
        <begin position="184"/>
        <end position="205"/>
    </location>
</feature>
<feature type="domain" description="Major facilitator superfamily (MFS) profile" evidence="8">
    <location>
        <begin position="93"/>
        <end position="523"/>
    </location>
</feature>
<dbReference type="Proteomes" id="UP001175271">
    <property type="component" value="Unassembled WGS sequence"/>
</dbReference>
<keyword evidence="4 7" id="KW-0812">Transmembrane</keyword>
<dbReference type="PANTHER" id="PTHR23511">
    <property type="entry name" value="SYNAPTIC VESICLE GLYCOPROTEIN 2"/>
    <property type="match status" value="1"/>
</dbReference>
<evidence type="ECO:0000256" key="6">
    <source>
        <dbReference type="ARBA" id="ARBA00023136"/>
    </source>
</evidence>
<comment type="caution">
    <text evidence="9">The sequence shown here is derived from an EMBL/GenBank/DDBJ whole genome shotgun (WGS) entry which is preliminary data.</text>
</comment>
<dbReference type="PROSITE" id="PS50850">
    <property type="entry name" value="MFS"/>
    <property type="match status" value="1"/>
</dbReference>
<evidence type="ECO:0000256" key="3">
    <source>
        <dbReference type="ARBA" id="ARBA00022448"/>
    </source>
</evidence>
<evidence type="ECO:0000256" key="4">
    <source>
        <dbReference type="ARBA" id="ARBA00022692"/>
    </source>
</evidence>
<evidence type="ECO:0000313" key="9">
    <source>
        <dbReference type="EMBL" id="KAK0417941.1"/>
    </source>
</evidence>
<dbReference type="Pfam" id="PF00083">
    <property type="entry name" value="Sugar_tr"/>
    <property type="match status" value="1"/>
</dbReference>
<evidence type="ECO:0000256" key="5">
    <source>
        <dbReference type="ARBA" id="ARBA00022989"/>
    </source>
</evidence>
<evidence type="ECO:0000256" key="7">
    <source>
        <dbReference type="SAM" id="Phobius"/>
    </source>
</evidence>
<dbReference type="InterPro" id="IPR036259">
    <property type="entry name" value="MFS_trans_sf"/>
</dbReference>
<feature type="transmembrane region" description="Helical" evidence="7">
    <location>
        <begin position="159"/>
        <end position="178"/>
    </location>
</feature>
<feature type="transmembrane region" description="Helical" evidence="7">
    <location>
        <begin position="126"/>
        <end position="147"/>
    </location>
</feature>
<keyword evidence="5 7" id="KW-1133">Transmembrane helix</keyword>
<proteinExistence type="inferred from homology"/>
<comment type="subcellular location">
    <subcellularLocation>
        <location evidence="1">Membrane</location>
        <topology evidence="1">Multi-pass membrane protein</topology>
    </subcellularLocation>
</comment>
<evidence type="ECO:0000259" key="8">
    <source>
        <dbReference type="PROSITE" id="PS50850"/>
    </source>
</evidence>
<comment type="similarity">
    <text evidence="2">Belongs to the major facilitator superfamily.</text>
</comment>
<dbReference type="GO" id="GO:0016020">
    <property type="term" value="C:membrane"/>
    <property type="evidence" value="ECO:0007669"/>
    <property type="project" value="UniProtKB-SubCell"/>
</dbReference>
<dbReference type="InterPro" id="IPR005828">
    <property type="entry name" value="MFS_sugar_transport-like"/>
</dbReference>
<feature type="transmembrane region" description="Helical" evidence="7">
    <location>
        <begin position="93"/>
        <end position="114"/>
    </location>
</feature>
<evidence type="ECO:0000256" key="2">
    <source>
        <dbReference type="ARBA" id="ARBA00008335"/>
    </source>
</evidence>
<feature type="transmembrane region" description="Helical" evidence="7">
    <location>
        <begin position="437"/>
        <end position="457"/>
    </location>
</feature>
<feature type="transmembrane region" description="Helical" evidence="7">
    <location>
        <begin position="328"/>
        <end position="352"/>
    </location>
</feature>
<evidence type="ECO:0000256" key="1">
    <source>
        <dbReference type="ARBA" id="ARBA00004141"/>
    </source>
</evidence>
<feature type="transmembrane region" description="Helical" evidence="7">
    <location>
        <begin position="469"/>
        <end position="491"/>
    </location>
</feature>
<feature type="transmembrane region" description="Helical" evidence="7">
    <location>
        <begin position="497"/>
        <end position="518"/>
    </location>
</feature>
<evidence type="ECO:0000313" key="10">
    <source>
        <dbReference type="Proteomes" id="UP001175271"/>
    </source>
</evidence>
<feature type="transmembrane region" description="Helical" evidence="7">
    <location>
        <begin position="386"/>
        <end position="407"/>
    </location>
</feature>
<dbReference type="SUPFAM" id="SSF103473">
    <property type="entry name" value="MFS general substrate transporter"/>
    <property type="match status" value="1"/>
</dbReference>
<keyword evidence="3" id="KW-0813">Transport</keyword>
<keyword evidence="10" id="KW-1185">Reference proteome</keyword>
<keyword evidence="6 7" id="KW-0472">Membrane</keyword>
<accession>A0AA39I6J8</accession>
<reference evidence="9" key="1">
    <citation type="submission" date="2023-06" db="EMBL/GenBank/DDBJ databases">
        <title>Genomic analysis of the entomopathogenic nematode Steinernema hermaphroditum.</title>
        <authorList>
            <person name="Schwarz E.M."/>
            <person name="Heppert J.K."/>
            <person name="Baniya A."/>
            <person name="Schwartz H.T."/>
            <person name="Tan C.-H."/>
            <person name="Antoshechkin I."/>
            <person name="Sternberg P.W."/>
            <person name="Goodrich-Blair H."/>
            <person name="Dillman A.R."/>
        </authorList>
    </citation>
    <scope>NUCLEOTIDE SEQUENCE</scope>
    <source>
        <strain evidence="9">PS9179</strain>
        <tissue evidence="9">Whole animal</tissue>
    </source>
</reference>
<dbReference type="AlphaFoldDB" id="A0AA39I6J8"/>
<feature type="transmembrane region" description="Helical" evidence="7">
    <location>
        <begin position="414"/>
        <end position="431"/>
    </location>
</feature>
<dbReference type="EMBL" id="JAUCMV010000002">
    <property type="protein sequence ID" value="KAK0417941.1"/>
    <property type="molecule type" value="Genomic_DNA"/>
</dbReference>
<protein>
    <recommendedName>
        <fullName evidence="8">Major facilitator superfamily (MFS) profile domain-containing protein</fullName>
    </recommendedName>
</protein>
<dbReference type="InterPro" id="IPR020846">
    <property type="entry name" value="MFS_dom"/>
</dbReference>
<feature type="transmembrane region" description="Helical" evidence="7">
    <location>
        <begin position="217"/>
        <end position="238"/>
    </location>
</feature>
<sequence length="541" mass="59814">MGDKAILTEVLEASNLTDTYSNLTSTSILRQLKHTSTGSGSHHNESAIRYEGLEDEKVEIEAEHRVEEAPSEQTFTVDDCVEYLGFGRFQVKLSILTGIAWMADAMEMMILSIISPALNCEWEISAVQQAMITTVVFSGMMLSSTVWGKVCDVFGRRTGLMLSALLTFSMGALSAIAPNFNTMLLLRGLTGIGIGGVPQSVTLYAEFLPSAQRAKCVVLIEAFWAVGAAFEALLALFIMETWGWRWLLVFSALPLLFFSFSCFWLPESARYYMASGRPEMALKTLQKVARENGKMLPEGKLIDRAIHKSQSRGNFVSLFVPNLRTTTILLWFIWMCNAFCYYGIVLFTTVLFQSTDECHGGHPLNETLNTTASECRPLVQADYFDLLSTTLAEFPGLIITATVIEFLGRKKTMALEFSVYSVFTFLLVFCLDRRLVTAFIFIARAFISGAFQCVYVYTPEVYPTTLRALGLGTSSAMARLGAIVTPFVAQVAAGQNVLIPIVTYGLSAVAGVIASMALPIETKGRQMMVSTRHAQSHLYYF</sequence>
<dbReference type="Gene3D" id="1.20.1250.20">
    <property type="entry name" value="MFS general substrate transporter like domains"/>
    <property type="match status" value="1"/>
</dbReference>
<gene>
    <name evidence="9" type="ORF">QR680_013289</name>
</gene>
<organism evidence="9 10">
    <name type="scientific">Steinernema hermaphroditum</name>
    <dbReference type="NCBI Taxonomy" id="289476"/>
    <lineage>
        <taxon>Eukaryota</taxon>
        <taxon>Metazoa</taxon>
        <taxon>Ecdysozoa</taxon>
        <taxon>Nematoda</taxon>
        <taxon>Chromadorea</taxon>
        <taxon>Rhabditida</taxon>
        <taxon>Tylenchina</taxon>
        <taxon>Panagrolaimomorpha</taxon>
        <taxon>Strongyloidoidea</taxon>
        <taxon>Steinernematidae</taxon>
        <taxon>Steinernema</taxon>
    </lineage>
</organism>
<feature type="transmembrane region" description="Helical" evidence="7">
    <location>
        <begin position="244"/>
        <end position="265"/>
    </location>
</feature>